<reference evidence="1 2" key="1">
    <citation type="journal article" date="2022" name="Hortic Res">
        <title>A haplotype resolved chromosomal level avocado genome allows analysis of novel avocado genes.</title>
        <authorList>
            <person name="Nath O."/>
            <person name="Fletcher S.J."/>
            <person name="Hayward A."/>
            <person name="Shaw L.M."/>
            <person name="Masouleh A.K."/>
            <person name="Furtado A."/>
            <person name="Henry R.J."/>
            <person name="Mitter N."/>
        </authorList>
    </citation>
    <scope>NUCLEOTIDE SEQUENCE [LARGE SCALE GENOMIC DNA]</scope>
    <source>
        <strain evidence="2">cv. Hass</strain>
    </source>
</reference>
<proteinExistence type="predicted"/>
<protein>
    <submittedName>
        <fullName evidence="1">Uncharacterized protein</fullName>
    </submittedName>
</protein>
<gene>
    <name evidence="1" type="ORF">MRB53_005674</name>
</gene>
<name>A0ACC2MEX1_PERAE</name>
<keyword evidence="2" id="KW-1185">Reference proteome</keyword>
<sequence>MKSQRSYTEETEAADLGNTEHNFPGLCPVVVVCDHLFYLEESANVDRSQGSRHQSEDADSDHHQSEDEKSQDRD</sequence>
<comment type="caution">
    <text evidence="1">The sequence shown here is derived from an EMBL/GenBank/DDBJ whole genome shotgun (WGS) entry which is preliminary data.</text>
</comment>
<evidence type="ECO:0000313" key="2">
    <source>
        <dbReference type="Proteomes" id="UP001234297"/>
    </source>
</evidence>
<evidence type="ECO:0000313" key="1">
    <source>
        <dbReference type="EMBL" id="KAJ8643926.1"/>
    </source>
</evidence>
<accession>A0ACC2MEX1</accession>
<dbReference type="EMBL" id="CM056810">
    <property type="protein sequence ID" value="KAJ8643926.1"/>
    <property type="molecule type" value="Genomic_DNA"/>
</dbReference>
<organism evidence="1 2">
    <name type="scientific">Persea americana</name>
    <name type="common">Avocado</name>
    <dbReference type="NCBI Taxonomy" id="3435"/>
    <lineage>
        <taxon>Eukaryota</taxon>
        <taxon>Viridiplantae</taxon>
        <taxon>Streptophyta</taxon>
        <taxon>Embryophyta</taxon>
        <taxon>Tracheophyta</taxon>
        <taxon>Spermatophyta</taxon>
        <taxon>Magnoliopsida</taxon>
        <taxon>Magnoliidae</taxon>
        <taxon>Laurales</taxon>
        <taxon>Lauraceae</taxon>
        <taxon>Persea</taxon>
    </lineage>
</organism>
<dbReference type="Proteomes" id="UP001234297">
    <property type="component" value="Chromosome 2"/>
</dbReference>